<gene>
    <name evidence="3" type="ORF">UCRPC4_g01101</name>
</gene>
<dbReference type="OrthoDB" id="342454at2759"/>
<dbReference type="SMART" id="SM00271">
    <property type="entry name" value="DnaJ"/>
    <property type="match status" value="1"/>
</dbReference>
<evidence type="ECO:0000313" key="4">
    <source>
        <dbReference type="Proteomes" id="UP000053317"/>
    </source>
</evidence>
<dbReference type="SUPFAM" id="SSF46565">
    <property type="entry name" value="Chaperone J-domain"/>
    <property type="match status" value="1"/>
</dbReference>
<dbReference type="CDD" id="cd06257">
    <property type="entry name" value="DnaJ"/>
    <property type="match status" value="1"/>
</dbReference>
<dbReference type="AlphaFoldDB" id="A0A0G2EZL8"/>
<accession>A0A0G2EZL8</accession>
<dbReference type="PROSITE" id="PS50076">
    <property type="entry name" value="DNAJ_2"/>
    <property type="match status" value="1"/>
</dbReference>
<feature type="compositionally biased region" description="Gly residues" evidence="1">
    <location>
        <begin position="201"/>
        <end position="215"/>
    </location>
</feature>
<dbReference type="Gene3D" id="1.10.287.110">
    <property type="entry name" value="DnaJ domain"/>
    <property type="match status" value="1"/>
</dbReference>
<comment type="caution">
    <text evidence="3">The sequence shown here is derived from an EMBL/GenBank/DDBJ whole genome shotgun (WGS) entry which is preliminary data.</text>
</comment>
<feature type="compositionally biased region" description="Basic and acidic residues" evidence="1">
    <location>
        <begin position="174"/>
        <end position="196"/>
    </location>
</feature>
<feature type="domain" description="J" evidence="2">
    <location>
        <begin position="36"/>
        <end position="100"/>
    </location>
</feature>
<feature type="compositionally biased region" description="Basic and acidic residues" evidence="1">
    <location>
        <begin position="153"/>
        <end position="164"/>
    </location>
</feature>
<feature type="compositionally biased region" description="Basic residues" evidence="1">
    <location>
        <begin position="218"/>
        <end position="227"/>
    </location>
</feature>
<evidence type="ECO:0000313" key="3">
    <source>
        <dbReference type="EMBL" id="KKY27506.1"/>
    </source>
</evidence>
<dbReference type="InterPro" id="IPR036869">
    <property type="entry name" value="J_dom_sf"/>
</dbReference>
<keyword evidence="4" id="KW-1185">Reference proteome</keyword>
<sequence>MAKDEEAEALDLLDKEAKEYDKDAEIDRILSAFRLDSYAVLDLQPGVPDSDIKVQYRKKSLLIHPDKTKNPLAPEAFDRLKKAHTALLEEKTRTHLDECIADARTLLIREKKLSKDDTEVLQSEEFRVEWRKKTIEVLVEAEARKRRQLKAQMQEEGRAQKKEDDELQERKRKRDEQQRWEDTREERIGNWRDFQAKKKTGGSGSGGGALGGLGGPEKKKKKMKVLG</sequence>
<dbReference type="Pfam" id="PF00226">
    <property type="entry name" value="DnaJ"/>
    <property type="match status" value="1"/>
</dbReference>
<organism evidence="3 4">
    <name type="scientific">Phaeomoniella chlamydospora</name>
    <name type="common">Phaeoacremonium chlamydosporum</name>
    <dbReference type="NCBI Taxonomy" id="158046"/>
    <lineage>
        <taxon>Eukaryota</taxon>
        <taxon>Fungi</taxon>
        <taxon>Dikarya</taxon>
        <taxon>Ascomycota</taxon>
        <taxon>Pezizomycotina</taxon>
        <taxon>Eurotiomycetes</taxon>
        <taxon>Chaetothyriomycetidae</taxon>
        <taxon>Phaeomoniellales</taxon>
        <taxon>Phaeomoniellaceae</taxon>
        <taxon>Phaeomoniella</taxon>
    </lineage>
</organism>
<evidence type="ECO:0000256" key="1">
    <source>
        <dbReference type="SAM" id="MobiDB-lite"/>
    </source>
</evidence>
<reference evidence="3 4" key="2">
    <citation type="submission" date="2015-05" db="EMBL/GenBank/DDBJ databases">
        <authorList>
            <person name="Morales-Cruz A."/>
            <person name="Amrine K.C."/>
            <person name="Cantu D."/>
        </authorList>
    </citation>
    <scope>NUCLEOTIDE SEQUENCE [LARGE SCALE GENOMIC DNA]</scope>
    <source>
        <strain evidence="3">UCRPC4</strain>
    </source>
</reference>
<dbReference type="Proteomes" id="UP000053317">
    <property type="component" value="Unassembled WGS sequence"/>
</dbReference>
<dbReference type="EMBL" id="LCWF01000024">
    <property type="protein sequence ID" value="KKY27506.1"/>
    <property type="molecule type" value="Genomic_DNA"/>
</dbReference>
<dbReference type="InterPro" id="IPR001623">
    <property type="entry name" value="DnaJ_domain"/>
</dbReference>
<reference evidence="3 4" key="1">
    <citation type="submission" date="2015-05" db="EMBL/GenBank/DDBJ databases">
        <title>Distinctive expansion of gene families associated with plant cell wall degradation and secondary metabolism in the genomes of grapevine trunk pathogens.</title>
        <authorList>
            <person name="Lawrence D.P."/>
            <person name="Travadon R."/>
            <person name="Rolshausen P.E."/>
            <person name="Baumgartner K."/>
        </authorList>
    </citation>
    <scope>NUCLEOTIDE SEQUENCE [LARGE SCALE GENOMIC DNA]</scope>
    <source>
        <strain evidence="3">UCRPC4</strain>
    </source>
</reference>
<evidence type="ECO:0000259" key="2">
    <source>
        <dbReference type="PROSITE" id="PS50076"/>
    </source>
</evidence>
<dbReference type="PANTHER" id="PTHR46620:SF1">
    <property type="entry name" value="J DOMAIN-CONTAINING PROTEIN SPF31"/>
    <property type="match status" value="1"/>
</dbReference>
<dbReference type="PANTHER" id="PTHR46620">
    <property type="entry name" value="J DOMAIN-CONTAINING PROTEIN SPF31"/>
    <property type="match status" value="1"/>
</dbReference>
<name>A0A0G2EZL8_PHACM</name>
<feature type="region of interest" description="Disordered" evidence="1">
    <location>
        <begin position="150"/>
        <end position="227"/>
    </location>
</feature>
<dbReference type="PRINTS" id="PR00625">
    <property type="entry name" value="JDOMAIN"/>
</dbReference>
<proteinExistence type="predicted"/>
<protein>
    <recommendedName>
        <fullName evidence="2">J domain-containing protein</fullName>
    </recommendedName>
</protein>